<dbReference type="RefSeq" id="WP_209895107.1">
    <property type="nucleotide sequence ID" value="NZ_JAGGMR010000001.1"/>
</dbReference>
<protein>
    <recommendedName>
        <fullName evidence="3">DUF222 domain-containing protein</fullName>
    </recommendedName>
</protein>
<gene>
    <name evidence="1" type="ORF">BJ987_005248</name>
</gene>
<accession>A0ABS4QKW1</accession>
<sequence>MAMGEEVTRWKFLAEEAKAGRLYLDQSVAKDCRDACNKQIDLYDGLRRDLKNLETVTGLGNFKCAEALAQMLGRKAIGGEGNVDAALMDHIEVLKLIRDTIQVSVEKYESQDKVNAGEQDKLLS</sequence>
<evidence type="ECO:0000313" key="2">
    <source>
        <dbReference type="Proteomes" id="UP001519325"/>
    </source>
</evidence>
<dbReference type="EMBL" id="JAGGMR010000001">
    <property type="protein sequence ID" value="MBP2192347.1"/>
    <property type="molecule type" value="Genomic_DNA"/>
</dbReference>
<keyword evidence="2" id="KW-1185">Reference proteome</keyword>
<organism evidence="1 2">
    <name type="scientific">Nocardia goodfellowii</name>
    <dbReference type="NCBI Taxonomy" id="882446"/>
    <lineage>
        <taxon>Bacteria</taxon>
        <taxon>Bacillati</taxon>
        <taxon>Actinomycetota</taxon>
        <taxon>Actinomycetes</taxon>
        <taxon>Mycobacteriales</taxon>
        <taxon>Nocardiaceae</taxon>
        <taxon>Nocardia</taxon>
    </lineage>
</organism>
<dbReference type="Proteomes" id="UP001519325">
    <property type="component" value="Unassembled WGS sequence"/>
</dbReference>
<comment type="caution">
    <text evidence="1">The sequence shown here is derived from an EMBL/GenBank/DDBJ whole genome shotgun (WGS) entry which is preliminary data.</text>
</comment>
<evidence type="ECO:0000313" key="1">
    <source>
        <dbReference type="EMBL" id="MBP2192347.1"/>
    </source>
</evidence>
<reference evidence="1 2" key="1">
    <citation type="submission" date="2021-03" db="EMBL/GenBank/DDBJ databases">
        <title>Sequencing the genomes of 1000 actinobacteria strains.</title>
        <authorList>
            <person name="Klenk H.-P."/>
        </authorList>
    </citation>
    <scope>NUCLEOTIDE SEQUENCE [LARGE SCALE GENOMIC DNA]</scope>
    <source>
        <strain evidence="1 2">DSM 45516</strain>
    </source>
</reference>
<evidence type="ECO:0008006" key="3">
    <source>
        <dbReference type="Google" id="ProtNLM"/>
    </source>
</evidence>
<proteinExistence type="predicted"/>
<name>A0ABS4QKW1_9NOCA</name>